<dbReference type="PANTHER" id="PTHR46313:SF3">
    <property type="entry name" value="PROLYCOPENE ISOMERASE, CHLOROPLASTIC"/>
    <property type="match status" value="1"/>
</dbReference>
<evidence type="ECO:0000313" key="2">
    <source>
        <dbReference type="EMBL" id="MRX54966.1"/>
    </source>
</evidence>
<evidence type="ECO:0000313" key="3">
    <source>
        <dbReference type="Proteomes" id="UP000441585"/>
    </source>
</evidence>
<dbReference type="InterPro" id="IPR036188">
    <property type="entry name" value="FAD/NAD-bd_sf"/>
</dbReference>
<organism evidence="2 3">
    <name type="scientific">Metabacillus idriensis</name>
    <dbReference type="NCBI Taxonomy" id="324768"/>
    <lineage>
        <taxon>Bacteria</taxon>
        <taxon>Bacillati</taxon>
        <taxon>Bacillota</taxon>
        <taxon>Bacilli</taxon>
        <taxon>Bacillales</taxon>
        <taxon>Bacillaceae</taxon>
        <taxon>Metabacillus</taxon>
    </lineage>
</organism>
<accession>A0A6I2MD80</accession>
<proteinExistence type="predicted"/>
<comment type="caution">
    <text evidence="2">The sequence shown here is derived from an EMBL/GenBank/DDBJ whole genome shotgun (WGS) entry which is preliminary data.</text>
</comment>
<dbReference type="AlphaFoldDB" id="A0A6I2MD80"/>
<gene>
    <name evidence="2" type="ORF">GJU41_13365</name>
</gene>
<dbReference type="SUPFAM" id="SSF51905">
    <property type="entry name" value="FAD/NAD(P)-binding domain"/>
    <property type="match status" value="1"/>
</dbReference>
<dbReference type="Gene3D" id="3.50.50.60">
    <property type="entry name" value="FAD/NAD(P)-binding domain"/>
    <property type="match status" value="2"/>
</dbReference>
<dbReference type="PANTHER" id="PTHR46313">
    <property type="match status" value="1"/>
</dbReference>
<evidence type="ECO:0000259" key="1">
    <source>
        <dbReference type="Pfam" id="PF01593"/>
    </source>
</evidence>
<reference evidence="2 3" key="1">
    <citation type="submission" date="2019-11" db="EMBL/GenBank/DDBJ databases">
        <title>Bacillus idriensis genome.</title>
        <authorList>
            <person name="Konopka E.N."/>
            <person name="Newman J.D."/>
        </authorList>
    </citation>
    <scope>NUCLEOTIDE SEQUENCE [LARGE SCALE GENOMIC DNA]</scope>
    <source>
        <strain evidence="2 3">DSM 19097</strain>
    </source>
</reference>
<name>A0A6I2MD80_9BACI</name>
<protein>
    <submittedName>
        <fullName evidence="2">FAD-dependent oxidoreductase</fullName>
    </submittedName>
</protein>
<dbReference type="Pfam" id="PF01593">
    <property type="entry name" value="Amino_oxidase"/>
    <property type="match status" value="1"/>
</dbReference>
<feature type="domain" description="Amine oxidase" evidence="1">
    <location>
        <begin position="12"/>
        <end position="472"/>
    </location>
</feature>
<dbReference type="InterPro" id="IPR002937">
    <property type="entry name" value="Amino_oxidase"/>
</dbReference>
<sequence>MTHKVVVIGGGIGGLTAAALLADNQIEVTVLEASNEWGGCAGKFKRGHSLFPVGATLGMGFEKGGVHQKIFEVLHLPFEEHSLLDTVMDIHLPGRTVSYCRDRIAYINELKSHFPDLSNKIDSFYTEIWQMGAEVKKLIDPLPVLPPKTASEWSKLLQSLQPSTLRLLPYFKKTLSALLKKHRLNDEREFVHIIDAQLIDSMQTSSSDCSAILGAYALTVYHEGAFYINGGLYQIAERLAESVETGGGTLRKRSWVQQIHREKNGYMVTDQRERTSYADYVICNLPLPSFTKILSPDLQQSLSKSYAKKKSHSQWGTMTLYMTVKEELIPENFPLFHQVIDNHSGKLAEGHHIFLSISKKNDTLRAPAGFRTMTSSTHTELGNWDTKEKYDYYKEVLTEKMLQFIEMALPGLRVNLIDMMTGAPKAWERFTKRPSGMVGGYPQTLDHALFKSLSHRTGIKGIYLCGDSVFPGAGTIAVSVSGYHAYQSVLADIRKAERE</sequence>
<dbReference type="Proteomes" id="UP000441585">
    <property type="component" value="Unassembled WGS sequence"/>
</dbReference>
<dbReference type="EMBL" id="WKKF01000003">
    <property type="protein sequence ID" value="MRX54966.1"/>
    <property type="molecule type" value="Genomic_DNA"/>
</dbReference>
<dbReference type="GO" id="GO:0016491">
    <property type="term" value="F:oxidoreductase activity"/>
    <property type="evidence" value="ECO:0007669"/>
    <property type="project" value="InterPro"/>
</dbReference>
<keyword evidence="3" id="KW-1185">Reference proteome</keyword>
<dbReference type="RefSeq" id="WP_070879683.1">
    <property type="nucleotide sequence ID" value="NZ_CAJGAA010000004.1"/>
</dbReference>
<dbReference type="InterPro" id="IPR045892">
    <property type="entry name" value="CrtISO-like"/>
</dbReference>
<dbReference type="GO" id="GO:0016116">
    <property type="term" value="P:carotenoid metabolic process"/>
    <property type="evidence" value="ECO:0007669"/>
    <property type="project" value="InterPro"/>
</dbReference>